<evidence type="ECO:0000313" key="2">
    <source>
        <dbReference type="EMBL" id="OQS02351.1"/>
    </source>
</evidence>
<dbReference type="InterPro" id="IPR059181">
    <property type="entry name" value="RWDD2A-B_C"/>
</dbReference>
<feature type="domain" description="Small nuclear ribonucleoprotein Prp3 C-terminal" evidence="1">
    <location>
        <begin position="47"/>
        <end position="112"/>
    </location>
</feature>
<dbReference type="PANTHER" id="PTHR15955">
    <property type="entry name" value="RWD DOMAIN CONTAINING PROTEIN 2"/>
    <property type="match status" value="1"/>
</dbReference>
<sequence length="158" mass="17880">MVGGVATFELYQAAQEILQEIQDDSIVNLPPPSEIRPIVNPVLGRRAIYFHHIIATSKRRVVLDWAKELGLGGFSKIGWPGVIIAEGQEPCVVEYVRRLQHLRWKQMVVRGEQVESNSNAPRLLPVPFTELRDMSVLAQECKQAGVSELFLTTMKIYR</sequence>
<dbReference type="InterPro" id="IPR010541">
    <property type="entry name" value="Prp3_C"/>
</dbReference>
<dbReference type="PANTHER" id="PTHR15955:SF8">
    <property type="entry name" value="RWD DOMAIN-CONTAINING PROTEIN 2B-RELATED"/>
    <property type="match status" value="1"/>
</dbReference>
<gene>
    <name evidence="2" type="ORF">THRCLA_05263</name>
</gene>
<dbReference type="STRING" id="74557.A0A1V9ZWL6"/>
<dbReference type="Proteomes" id="UP000243217">
    <property type="component" value="Unassembled WGS sequence"/>
</dbReference>
<keyword evidence="3" id="KW-1185">Reference proteome</keyword>
<organism evidence="2 3">
    <name type="scientific">Thraustotheca clavata</name>
    <dbReference type="NCBI Taxonomy" id="74557"/>
    <lineage>
        <taxon>Eukaryota</taxon>
        <taxon>Sar</taxon>
        <taxon>Stramenopiles</taxon>
        <taxon>Oomycota</taxon>
        <taxon>Saprolegniomycetes</taxon>
        <taxon>Saprolegniales</taxon>
        <taxon>Achlyaceae</taxon>
        <taxon>Thraustotheca</taxon>
    </lineage>
</organism>
<reference evidence="2 3" key="1">
    <citation type="journal article" date="2014" name="Genome Biol. Evol.">
        <title>The secreted proteins of Achlya hypogyna and Thraustotheca clavata identify the ancestral oomycete secretome and reveal gene acquisitions by horizontal gene transfer.</title>
        <authorList>
            <person name="Misner I."/>
            <person name="Blouin N."/>
            <person name="Leonard G."/>
            <person name="Richards T.A."/>
            <person name="Lane C.E."/>
        </authorList>
    </citation>
    <scope>NUCLEOTIDE SEQUENCE [LARGE SCALE GENOMIC DNA]</scope>
    <source>
        <strain evidence="2 3">ATCC 34112</strain>
    </source>
</reference>
<dbReference type="OrthoDB" id="432412at2759"/>
<name>A0A1V9ZWL6_9STRA</name>
<dbReference type="AlphaFoldDB" id="A0A1V9ZWL6"/>
<evidence type="ECO:0000259" key="1">
    <source>
        <dbReference type="Pfam" id="PF06544"/>
    </source>
</evidence>
<comment type="caution">
    <text evidence="2">The sequence shown here is derived from an EMBL/GenBank/DDBJ whole genome shotgun (WGS) entry which is preliminary data.</text>
</comment>
<proteinExistence type="predicted"/>
<dbReference type="Pfam" id="PF06544">
    <property type="entry name" value="Prp3_C"/>
    <property type="match status" value="1"/>
</dbReference>
<dbReference type="InterPro" id="IPR017359">
    <property type="entry name" value="Phi-like"/>
</dbReference>
<dbReference type="EMBL" id="JNBS01001144">
    <property type="protein sequence ID" value="OQS02351.1"/>
    <property type="molecule type" value="Genomic_DNA"/>
</dbReference>
<dbReference type="CDD" id="cd24163">
    <property type="entry name" value="RWDD2_C"/>
    <property type="match status" value="1"/>
</dbReference>
<evidence type="ECO:0000313" key="3">
    <source>
        <dbReference type="Proteomes" id="UP000243217"/>
    </source>
</evidence>
<protein>
    <submittedName>
        <fullName evidence="2">YSHH motif</fullName>
    </submittedName>
</protein>
<accession>A0A1V9ZWL6</accession>